<dbReference type="Gene3D" id="1.10.1520.10">
    <property type="entry name" value="Ribonuclease III domain"/>
    <property type="match status" value="1"/>
</dbReference>
<keyword evidence="3" id="KW-0540">Nuclease</keyword>
<keyword evidence="12" id="KW-1185">Reference proteome</keyword>
<dbReference type="Gene3D" id="3.30.160.20">
    <property type="match status" value="1"/>
</dbReference>
<feature type="domain" description="RNase III" evidence="10">
    <location>
        <begin position="289"/>
        <end position="409"/>
    </location>
</feature>
<dbReference type="SUPFAM" id="SSF69065">
    <property type="entry name" value="RNase III domain-like"/>
    <property type="match status" value="1"/>
</dbReference>
<dbReference type="CDD" id="cd00593">
    <property type="entry name" value="RIBOc"/>
    <property type="match status" value="1"/>
</dbReference>
<dbReference type="Pfam" id="PF00636">
    <property type="entry name" value="Ribonuclease_3"/>
    <property type="match status" value="1"/>
</dbReference>
<dbReference type="GO" id="GO:0034475">
    <property type="term" value="P:U4 snRNA 3'-end processing"/>
    <property type="evidence" value="ECO:0007669"/>
    <property type="project" value="UniProtKB-ARBA"/>
</dbReference>
<evidence type="ECO:0000256" key="5">
    <source>
        <dbReference type="ARBA" id="ARBA00022801"/>
    </source>
</evidence>
<dbReference type="InterPro" id="IPR036389">
    <property type="entry name" value="RNase_III_sf"/>
</dbReference>
<protein>
    <recommendedName>
        <fullName evidence="2">ribonuclease III</fullName>
        <ecNumber evidence="2">3.1.26.3</ecNumber>
    </recommendedName>
</protein>
<dbReference type="Pfam" id="PF00035">
    <property type="entry name" value="dsrm"/>
    <property type="match status" value="1"/>
</dbReference>
<dbReference type="GO" id="GO:0030847">
    <property type="term" value="P:termination of RNA polymerase II transcription, exosome-dependent"/>
    <property type="evidence" value="ECO:0007669"/>
    <property type="project" value="UniProtKB-ARBA"/>
</dbReference>
<dbReference type="Pfam" id="PF18497">
    <property type="entry name" value="RNase_3_N"/>
    <property type="match status" value="1"/>
</dbReference>
<dbReference type="GO" id="GO:0004525">
    <property type="term" value="F:ribonuclease III activity"/>
    <property type="evidence" value="ECO:0007669"/>
    <property type="project" value="UniProtKB-EC"/>
</dbReference>
<organism evidence="11 12">
    <name type="scientific">Maudiozyma humilis</name>
    <name type="common">Sour dough yeast</name>
    <name type="synonym">Kazachstania humilis</name>
    <dbReference type="NCBI Taxonomy" id="51915"/>
    <lineage>
        <taxon>Eukaryota</taxon>
        <taxon>Fungi</taxon>
        <taxon>Dikarya</taxon>
        <taxon>Ascomycota</taxon>
        <taxon>Saccharomycotina</taxon>
        <taxon>Saccharomycetes</taxon>
        <taxon>Saccharomycetales</taxon>
        <taxon>Saccharomycetaceae</taxon>
        <taxon>Maudiozyma</taxon>
    </lineage>
</organism>
<dbReference type="GO" id="GO:0003725">
    <property type="term" value="F:double-stranded RNA binding"/>
    <property type="evidence" value="ECO:0007669"/>
    <property type="project" value="InterPro"/>
</dbReference>
<dbReference type="InterPro" id="IPR014720">
    <property type="entry name" value="dsRBD_dom"/>
</dbReference>
<dbReference type="GO" id="GO:0005654">
    <property type="term" value="C:nucleoplasm"/>
    <property type="evidence" value="ECO:0007669"/>
    <property type="project" value="TreeGrafter"/>
</dbReference>
<dbReference type="Proteomes" id="UP001377567">
    <property type="component" value="Unassembled WGS sequence"/>
</dbReference>
<dbReference type="FunFam" id="1.10.1520.10:FF:000001">
    <property type="entry name" value="Ribonuclease 3"/>
    <property type="match status" value="1"/>
</dbReference>
<feature type="compositionally biased region" description="Basic residues" evidence="8">
    <location>
        <begin position="71"/>
        <end position="105"/>
    </location>
</feature>
<comment type="caution">
    <text evidence="11">The sequence shown here is derived from an EMBL/GenBank/DDBJ whole genome shotgun (WGS) entry which is preliminary data.</text>
</comment>
<evidence type="ECO:0000256" key="6">
    <source>
        <dbReference type="ARBA" id="ARBA00022884"/>
    </source>
</evidence>
<dbReference type="EC" id="3.1.26.3" evidence="2"/>
<dbReference type="CDD" id="cd19876">
    <property type="entry name" value="DSRM_RNT1p-like"/>
    <property type="match status" value="1"/>
</dbReference>
<evidence type="ECO:0000256" key="3">
    <source>
        <dbReference type="ARBA" id="ARBA00022722"/>
    </source>
</evidence>
<dbReference type="EMBL" id="BTGD01000010">
    <property type="protein sequence ID" value="GMM56963.1"/>
    <property type="molecule type" value="Genomic_DNA"/>
</dbReference>
<evidence type="ECO:0000256" key="1">
    <source>
        <dbReference type="ARBA" id="ARBA00000109"/>
    </source>
</evidence>
<reference evidence="11 12" key="1">
    <citation type="journal article" date="2023" name="Elife">
        <title>Identification of key yeast species and microbe-microbe interactions impacting larval growth of Drosophila in the wild.</title>
        <authorList>
            <person name="Mure A."/>
            <person name="Sugiura Y."/>
            <person name="Maeda R."/>
            <person name="Honda K."/>
            <person name="Sakurai N."/>
            <person name="Takahashi Y."/>
            <person name="Watada M."/>
            <person name="Katoh T."/>
            <person name="Gotoh A."/>
            <person name="Gotoh Y."/>
            <person name="Taniguchi I."/>
            <person name="Nakamura K."/>
            <person name="Hayashi T."/>
            <person name="Katayama T."/>
            <person name="Uemura T."/>
            <person name="Hattori Y."/>
        </authorList>
    </citation>
    <scope>NUCLEOTIDE SEQUENCE [LARGE SCALE GENOMIC DNA]</scope>
    <source>
        <strain evidence="11 12">KH-74</strain>
    </source>
</reference>
<dbReference type="AlphaFoldDB" id="A0AAV5S081"/>
<dbReference type="GO" id="GO:0034963">
    <property type="term" value="P:box C/D sno(s)RNA processing"/>
    <property type="evidence" value="ECO:0007669"/>
    <property type="project" value="UniProtKB-ARBA"/>
</dbReference>
<feature type="region of interest" description="Disordered" evidence="8">
    <location>
        <begin position="47"/>
        <end position="115"/>
    </location>
</feature>
<evidence type="ECO:0000256" key="8">
    <source>
        <dbReference type="SAM" id="MobiDB-lite"/>
    </source>
</evidence>
<dbReference type="SMART" id="SM00358">
    <property type="entry name" value="DSRM"/>
    <property type="match status" value="1"/>
</dbReference>
<dbReference type="GO" id="GO:0006364">
    <property type="term" value="P:rRNA processing"/>
    <property type="evidence" value="ECO:0007669"/>
    <property type="project" value="InterPro"/>
</dbReference>
<dbReference type="InterPro" id="IPR040540">
    <property type="entry name" value="RNase_3_N"/>
</dbReference>
<evidence type="ECO:0000256" key="4">
    <source>
        <dbReference type="ARBA" id="ARBA00022759"/>
    </source>
</evidence>
<feature type="compositionally biased region" description="Basic residues" evidence="8">
    <location>
        <begin position="579"/>
        <end position="588"/>
    </location>
</feature>
<dbReference type="SMART" id="SM00535">
    <property type="entry name" value="RIBOc"/>
    <property type="match status" value="1"/>
</dbReference>
<evidence type="ECO:0000256" key="7">
    <source>
        <dbReference type="PROSITE-ProRule" id="PRU00266"/>
    </source>
</evidence>
<name>A0AAV5S081_MAUHU</name>
<sequence length="616" mass="69360">MVYRYNKLIASNTYNNREDHTSKLHTCETVNTQLVFWRTLDLVMASKEKKSSKRKAEELDKAELFDGSVKKPAKSQTKTKKAKTEKKVKKAKKEKKRSKSSKKTSSKNDTQDISDTLGVTEELTEQGKPASSKVYVPHYNVSEVTEIEHATTKFIEAYEKILELSPNMKSYQNSFNNKDKLDFQLIPSFTRYKLQLAAELKSQHELNKELNMTDVLSYESKYKSTSGDPVLPNLKQEDVERLTEDKPIDAAGNEESITSDKLLFKDVNQSTFISSNGVKKIWPPPLPPITDLSLRARVFTHKSMVTNKLYLKDSELLESHNERLEFLGDSVMNTLVTMFLYRNFPHYDEGQLSRLRVTLVKNEKLKEFSHEYKMDQFIKSLVNQDENSNYINGKMKMNADIFEAYVGALVECGTDLGTIEKWLEDLCEPTVKAVTSMKRTQFENNNVNDVNAKKNLYSLIGYAALGLKYETIEQSKRGDPNFTVACKIADGTVLGVGRARNTKLAGLKAAENVLNNKELIEKYASQRAAIPRSESATKTNISVSSIPKQKAATVDNADLTTGAHKTPISSGPVPSIFKQARKEKKAKRTNALTAPDPSKNADKSIVLGPDGELQMI</sequence>
<feature type="compositionally biased region" description="Basic and acidic residues" evidence="8">
    <location>
        <begin position="47"/>
        <end position="64"/>
    </location>
</feature>
<dbReference type="InterPro" id="IPR044449">
    <property type="entry name" value="Rnt1/Pac1_DSRM_fungi"/>
</dbReference>
<dbReference type="InterPro" id="IPR000999">
    <property type="entry name" value="RNase_III_dom"/>
</dbReference>
<dbReference type="PANTHER" id="PTHR11207">
    <property type="entry name" value="RIBONUCLEASE III"/>
    <property type="match status" value="1"/>
</dbReference>
<proteinExistence type="predicted"/>
<dbReference type="PROSITE" id="PS00517">
    <property type="entry name" value="RNASE_3_1"/>
    <property type="match status" value="1"/>
</dbReference>
<dbReference type="SUPFAM" id="SSF54768">
    <property type="entry name" value="dsRNA-binding domain-like"/>
    <property type="match status" value="1"/>
</dbReference>
<evidence type="ECO:0000259" key="10">
    <source>
        <dbReference type="PROSITE" id="PS50142"/>
    </source>
</evidence>
<keyword evidence="4" id="KW-0255">Endonuclease</keyword>
<evidence type="ECO:0000313" key="11">
    <source>
        <dbReference type="EMBL" id="GMM56963.1"/>
    </source>
</evidence>
<dbReference type="PANTHER" id="PTHR11207:SF0">
    <property type="entry name" value="RIBONUCLEASE 3"/>
    <property type="match status" value="1"/>
</dbReference>
<evidence type="ECO:0000256" key="2">
    <source>
        <dbReference type="ARBA" id="ARBA00012177"/>
    </source>
</evidence>
<feature type="domain" description="DRBM" evidence="9">
    <location>
        <begin position="451"/>
        <end position="519"/>
    </location>
</feature>
<dbReference type="PROSITE" id="PS50142">
    <property type="entry name" value="RNASE_3_2"/>
    <property type="match status" value="1"/>
</dbReference>
<gene>
    <name evidence="11" type="ORF">DAKH74_035790</name>
</gene>
<dbReference type="PROSITE" id="PS50137">
    <property type="entry name" value="DS_RBD"/>
    <property type="match status" value="1"/>
</dbReference>
<evidence type="ECO:0000259" key="9">
    <source>
        <dbReference type="PROSITE" id="PS50137"/>
    </source>
</evidence>
<feature type="region of interest" description="Disordered" evidence="8">
    <location>
        <begin position="561"/>
        <end position="616"/>
    </location>
</feature>
<keyword evidence="5" id="KW-0378">Hydrolase</keyword>
<comment type="catalytic activity">
    <reaction evidence="1">
        <text>Endonucleolytic cleavage to 5'-phosphomonoester.</text>
        <dbReference type="EC" id="3.1.26.3"/>
    </reaction>
</comment>
<accession>A0AAV5S081</accession>
<evidence type="ECO:0000313" key="12">
    <source>
        <dbReference type="Proteomes" id="UP001377567"/>
    </source>
</evidence>
<keyword evidence="6 7" id="KW-0694">RNA-binding</keyword>